<reference evidence="1 2" key="1">
    <citation type="submission" date="2017-05" db="EMBL/GenBank/DDBJ databases">
        <title>Lactobacillus johnsonii from commercial turkeys.</title>
        <authorList>
            <person name="Johnson T.J."/>
            <person name="Youmans B."/>
        </authorList>
    </citation>
    <scope>NUCLEOTIDE SEQUENCE [LARGE SCALE GENOMIC DNA]</scope>
    <source>
        <strain evidence="1 2">UMNLJ114</strain>
    </source>
</reference>
<organism evidence="1 2">
    <name type="scientific">Lactobacillus johnsonii</name>
    <dbReference type="NCBI Taxonomy" id="33959"/>
    <lineage>
        <taxon>Bacteria</taxon>
        <taxon>Bacillati</taxon>
        <taxon>Bacillota</taxon>
        <taxon>Bacilli</taxon>
        <taxon>Lactobacillales</taxon>
        <taxon>Lactobacillaceae</taxon>
        <taxon>Lactobacillus</taxon>
    </lineage>
</organism>
<dbReference type="EMBL" id="NIBD01000002">
    <property type="protein sequence ID" value="PAB57307.1"/>
    <property type="molecule type" value="Genomic_DNA"/>
</dbReference>
<dbReference type="AlphaFoldDB" id="A0A267MCX9"/>
<gene>
    <name evidence="1" type="ORF">A3Q24_00230</name>
</gene>
<dbReference type="Proteomes" id="UP000216008">
    <property type="component" value="Unassembled WGS sequence"/>
</dbReference>
<sequence>MSKITDIWKEKYGISNFEKTINITSKDNIYKIFKKTAKFIYKNGMANGDFDEKTELEAIQHLKDNFFDQKDATITQIDKSKLTDVEKKNLKDVYKFDDATFDKCHFYQMNYRNGYRADQSKLLIVDPSNTTSIKDKVNLRWKYYDNGFQVTSGGFTKLNQDLLIGYDKLHTDIARNMNVDIPGIKELLSCLEDPQAGKKANQYHYTKDIFAQLDKNIIHTPTMEDFKKDEGLQVNFGSLSNDPKEIEKRMNNFVVGSQGPNGWLRLWHKDTFRNIMNRNDAIDKVSIYLNKTYNLVLQQDYEEKLLKNRATFYQTKKNINKDAEATMSALSNEWKNNLSSVEIDNEVDLNKLSELKPEISKSLAILPKADNGKKPILRFRKLRNHHALGMFTPFNNTLAVDFRPNDGGGIGLQSFVHEYGHFLDYNTKDELPRSLSNDFADVLSKTQAEINNIDIKKAHENKAYLNTPSEIFARGFELYTSKMGLNNSLIKGSKSYENSIRYTTFTPEIRKRMFKYFDKEFPDLKRNIELAKKQQNKKIEESVDQLPEREIRRQAFLIERGRLHTQNDRKILAKKARLAHKYGLER</sequence>
<name>A0A267MCX9_LACJH</name>
<evidence type="ECO:0000313" key="2">
    <source>
        <dbReference type="Proteomes" id="UP000216008"/>
    </source>
</evidence>
<evidence type="ECO:0000313" key="1">
    <source>
        <dbReference type="EMBL" id="PAB57307.1"/>
    </source>
</evidence>
<comment type="caution">
    <text evidence="1">The sequence shown here is derived from an EMBL/GenBank/DDBJ whole genome shotgun (WGS) entry which is preliminary data.</text>
</comment>
<proteinExistence type="predicted"/>
<dbReference type="RefSeq" id="WP_095182365.1">
    <property type="nucleotide sequence ID" value="NZ_NIBD01000002.1"/>
</dbReference>
<protein>
    <recommendedName>
        <fullName evidence="3">Large polyvalent protein-associated domain-containing protein</fullName>
    </recommendedName>
</protein>
<evidence type="ECO:0008006" key="3">
    <source>
        <dbReference type="Google" id="ProtNLM"/>
    </source>
</evidence>
<accession>A0A267MCX9</accession>
<dbReference type="InterPro" id="IPR024079">
    <property type="entry name" value="MetalloPept_cat_dom_sf"/>
</dbReference>
<dbReference type="Gene3D" id="3.40.390.10">
    <property type="entry name" value="Collagenase (Catalytic Domain)"/>
    <property type="match status" value="1"/>
</dbReference>
<dbReference type="GO" id="GO:0008237">
    <property type="term" value="F:metallopeptidase activity"/>
    <property type="evidence" value="ECO:0007669"/>
    <property type="project" value="InterPro"/>
</dbReference>